<name>A0A8J2UM11_9BURK</name>
<dbReference type="EMBL" id="BMCG01000002">
    <property type="protein sequence ID" value="GGC04842.1"/>
    <property type="molecule type" value="Genomic_DNA"/>
</dbReference>
<gene>
    <name evidence="5" type="primary">lgtB</name>
    <name evidence="5" type="ORF">GCM10007205_12580</name>
</gene>
<evidence type="ECO:0000259" key="4">
    <source>
        <dbReference type="Pfam" id="PF01755"/>
    </source>
</evidence>
<feature type="domain" description="Glycosyl transferase family 25" evidence="4">
    <location>
        <begin position="4"/>
        <end position="177"/>
    </location>
</feature>
<dbReference type="Proteomes" id="UP000620266">
    <property type="component" value="Unassembled WGS sequence"/>
</dbReference>
<reference evidence="5" key="2">
    <citation type="submission" date="2020-09" db="EMBL/GenBank/DDBJ databases">
        <authorList>
            <person name="Sun Q."/>
            <person name="Sedlacek I."/>
        </authorList>
    </citation>
    <scope>NUCLEOTIDE SEQUENCE</scope>
    <source>
        <strain evidence="5">CCM 7086</strain>
    </source>
</reference>
<evidence type="ECO:0000313" key="6">
    <source>
        <dbReference type="Proteomes" id="UP000620266"/>
    </source>
</evidence>
<evidence type="ECO:0000313" key="5">
    <source>
        <dbReference type="EMBL" id="GGC04842.1"/>
    </source>
</evidence>
<keyword evidence="3" id="KW-0448">Lipopolysaccharide biosynthesis</keyword>
<reference evidence="5" key="1">
    <citation type="journal article" date="2014" name="Int. J. Syst. Evol. Microbiol.">
        <title>Complete genome sequence of Corynebacterium casei LMG S-19264T (=DSM 44701T), isolated from a smear-ripened cheese.</title>
        <authorList>
            <consortium name="US DOE Joint Genome Institute (JGI-PGF)"/>
            <person name="Walter F."/>
            <person name="Albersmeier A."/>
            <person name="Kalinowski J."/>
            <person name="Ruckert C."/>
        </authorList>
    </citation>
    <scope>NUCLEOTIDE SEQUENCE</scope>
    <source>
        <strain evidence="5">CCM 7086</strain>
    </source>
</reference>
<dbReference type="AlphaFoldDB" id="A0A8J2UM11"/>
<dbReference type="GO" id="GO:0016740">
    <property type="term" value="F:transferase activity"/>
    <property type="evidence" value="ECO:0007669"/>
    <property type="project" value="UniProtKB-KW"/>
</dbReference>
<comment type="caution">
    <text evidence="5">The sequence shown here is derived from an EMBL/GenBank/DDBJ whole genome shotgun (WGS) entry which is preliminary data.</text>
</comment>
<dbReference type="UniPathway" id="UPA00501"/>
<protein>
    <submittedName>
        <fullName evidence="5">Glycosyl transferase</fullName>
    </submittedName>
</protein>
<keyword evidence="5" id="KW-0808">Transferase</keyword>
<organism evidence="5 6">
    <name type="scientific">Oxalicibacterium flavum</name>
    <dbReference type="NCBI Taxonomy" id="179467"/>
    <lineage>
        <taxon>Bacteria</taxon>
        <taxon>Pseudomonadati</taxon>
        <taxon>Pseudomonadota</taxon>
        <taxon>Betaproteobacteria</taxon>
        <taxon>Burkholderiales</taxon>
        <taxon>Oxalobacteraceae</taxon>
        <taxon>Oxalicibacterium</taxon>
    </lineage>
</organism>
<comment type="pathway">
    <text evidence="2">Glycan metabolism; lacto-N-neotetraose biosynthesis.</text>
</comment>
<evidence type="ECO:0000256" key="2">
    <source>
        <dbReference type="ARBA" id="ARBA00005222"/>
    </source>
</evidence>
<dbReference type="Pfam" id="PF01755">
    <property type="entry name" value="Glyco_transf_25"/>
    <property type="match status" value="1"/>
</dbReference>
<keyword evidence="6" id="KW-1185">Reference proteome</keyword>
<evidence type="ECO:0000256" key="3">
    <source>
        <dbReference type="ARBA" id="ARBA00022985"/>
    </source>
</evidence>
<dbReference type="RefSeq" id="WP_188395326.1">
    <property type="nucleotide sequence ID" value="NZ_BMCG01000002.1"/>
</dbReference>
<dbReference type="GO" id="GO:0009103">
    <property type="term" value="P:lipopolysaccharide biosynthetic process"/>
    <property type="evidence" value="ECO:0007669"/>
    <property type="project" value="UniProtKB-KW"/>
</dbReference>
<dbReference type="UniPathway" id="UPA00820"/>
<accession>A0A8J2UM11</accession>
<evidence type="ECO:0000256" key="1">
    <source>
        <dbReference type="ARBA" id="ARBA00005068"/>
    </source>
</evidence>
<sequence length="262" mass="29881">MDFRIYVINLARATDRLAAMRSKLDELGLPFERIDAVDGRAMSVEERMEFARLRARANGWLPGAIGCFRSHFQAWNRIAEDSAGFGVVFEDDVHISSSLPMVLTNLGKHLGHFDIVRFEGTRHRVLLDMKESLSVLPISLYGVRSESWGAGAYAITRDAARLLLVEPVKSHSPVDFFLFDKRSSAAARRHRVFQSVPALCVQSKFDLVRGTVQTRYGSDIEHGSDRSRWQHHLRIVAWRVRGLKNLIVGYRRIRLSDDIVRH</sequence>
<dbReference type="CDD" id="cd06532">
    <property type="entry name" value="Glyco_transf_25"/>
    <property type="match status" value="1"/>
</dbReference>
<comment type="pathway">
    <text evidence="1">Bacterial outer membrane biogenesis; lipooligosaccharide biosynthesis.</text>
</comment>
<proteinExistence type="predicted"/>
<dbReference type="InterPro" id="IPR002654">
    <property type="entry name" value="Glyco_trans_25"/>
</dbReference>